<dbReference type="Gene3D" id="1.10.3680.10">
    <property type="entry name" value="TerB-like"/>
    <property type="match status" value="1"/>
</dbReference>
<evidence type="ECO:0000259" key="1">
    <source>
        <dbReference type="Pfam" id="PF05099"/>
    </source>
</evidence>
<dbReference type="SUPFAM" id="SSF158682">
    <property type="entry name" value="TerB-like"/>
    <property type="match status" value="1"/>
</dbReference>
<sequence length="210" mass="23560">MILIGTMNISTTRDRGNFYCPSCAVDQTYRLRARRPFLTLYFIPTVPVAAPELFVQCDECRATWDVSVLEMDRESHEASKASQFAEEAIRAAVLVTLVDGTISEAEIGSLQRLSARLLQRDVDRDEIGRLCSIAQQNQIEASNYVLTVSRHWDRSQAAAALQAMFLAATADPEMSDSKLKLLANMREILEMTDQEYEEAVEAALNLDTYV</sequence>
<accession>A0A5B1CQ31</accession>
<dbReference type="InterPro" id="IPR007791">
    <property type="entry name" value="DjlA_N"/>
</dbReference>
<dbReference type="Proteomes" id="UP000322699">
    <property type="component" value="Unassembled WGS sequence"/>
</dbReference>
<dbReference type="InterPro" id="IPR029024">
    <property type="entry name" value="TerB-like"/>
</dbReference>
<comment type="caution">
    <text evidence="2">The sequence shown here is derived from an EMBL/GenBank/DDBJ whole genome shotgun (WGS) entry which is preliminary data.</text>
</comment>
<gene>
    <name evidence="2" type="ORF">LF1_49050</name>
</gene>
<keyword evidence="3" id="KW-1185">Reference proteome</keyword>
<name>A0A5B1CQ31_9BACT</name>
<dbReference type="AlphaFoldDB" id="A0A5B1CQ31"/>
<dbReference type="RefSeq" id="WP_068259704.1">
    <property type="nucleotide sequence ID" value="NZ_LWSK01000011.1"/>
</dbReference>
<organism evidence="2 3">
    <name type="scientific">Rubripirellula obstinata</name>
    <dbReference type="NCBI Taxonomy" id="406547"/>
    <lineage>
        <taxon>Bacteria</taxon>
        <taxon>Pseudomonadati</taxon>
        <taxon>Planctomycetota</taxon>
        <taxon>Planctomycetia</taxon>
        <taxon>Pirellulales</taxon>
        <taxon>Pirellulaceae</taxon>
        <taxon>Rubripirellula</taxon>
    </lineage>
</organism>
<evidence type="ECO:0000313" key="2">
    <source>
        <dbReference type="EMBL" id="KAA1262341.1"/>
    </source>
</evidence>
<protein>
    <submittedName>
        <fullName evidence="2">Tellurite resistance protein TerB</fullName>
    </submittedName>
</protein>
<dbReference type="EMBL" id="VRLW01000001">
    <property type="protein sequence ID" value="KAA1262341.1"/>
    <property type="molecule type" value="Genomic_DNA"/>
</dbReference>
<reference evidence="2 3" key="1">
    <citation type="submission" date="2019-08" db="EMBL/GenBank/DDBJ databases">
        <title>Deep-cultivation of Planctomycetes and their phenomic and genomic characterization uncovers novel biology.</title>
        <authorList>
            <person name="Wiegand S."/>
            <person name="Jogler M."/>
            <person name="Boedeker C."/>
            <person name="Pinto D."/>
            <person name="Vollmers J."/>
            <person name="Rivas-Marin E."/>
            <person name="Kohn T."/>
            <person name="Peeters S.H."/>
            <person name="Heuer A."/>
            <person name="Rast P."/>
            <person name="Oberbeckmann S."/>
            <person name="Bunk B."/>
            <person name="Jeske O."/>
            <person name="Meyerdierks A."/>
            <person name="Storesund J.E."/>
            <person name="Kallscheuer N."/>
            <person name="Luecker S."/>
            <person name="Lage O.M."/>
            <person name="Pohl T."/>
            <person name="Merkel B.J."/>
            <person name="Hornburger P."/>
            <person name="Mueller R.-W."/>
            <person name="Bruemmer F."/>
            <person name="Labrenz M."/>
            <person name="Spormann A.M."/>
            <person name="Op Den Camp H."/>
            <person name="Overmann J."/>
            <person name="Amann R."/>
            <person name="Jetten M.S.M."/>
            <person name="Mascher T."/>
            <person name="Medema M.H."/>
            <person name="Devos D.P."/>
            <person name="Kaster A.-K."/>
            <person name="Ovreas L."/>
            <person name="Rohde M."/>
            <person name="Galperin M.Y."/>
            <person name="Jogler C."/>
        </authorList>
    </citation>
    <scope>NUCLEOTIDE SEQUENCE [LARGE SCALE GENOMIC DNA]</scope>
    <source>
        <strain evidence="2 3">LF1</strain>
    </source>
</reference>
<feature type="domain" description="Co-chaperone DjlA N-terminal" evidence="1">
    <location>
        <begin position="91"/>
        <end position="199"/>
    </location>
</feature>
<dbReference type="Pfam" id="PF05099">
    <property type="entry name" value="TerB"/>
    <property type="match status" value="1"/>
</dbReference>
<evidence type="ECO:0000313" key="3">
    <source>
        <dbReference type="Proteomes" id="UP000322699"/>
    </source>
</evidence>
<proteinExistence type="predicted"/>
<dbReference type="CDD" id="cd07177">
    <property type="entry name" value="terB_like"/>
    <property type="match status" value="1"/>
</dbReference>
<dbReference type="OrthoDB" id="1261251at2"/>